<feature type="transmembrane region" description="Helical" evidence="2">
    <location>
        <begin position="212"/>
        <end position="229"/>
    </location>
</feature>
<feature type="transmembrane region" description="Helical" evidence="2">
    <location>
        <begin position="241"/>
        <end position="263"/>
    </location>
</feature>
<keyword evidence="4" id="KW-1185">Reference proteome</keyword>
<feature type="transmembrane region" description="Helical" evidence="2">
    <location>
        <begin position="406"/>
        <end position="425"/>
    </location>
</feature>
<comment type="caution">
    <text evidence="3">The sequence shown here is derived from an EMBL/GenBank/DDBJ whole genome shotgun (WGS) entry which is preliminary data.</text>
</comment>
<feature type="transmembrane region" description="Helical" evidence="2">
    <location>
        <begin position="91"/>
        <end position="113"/>
    </location>
</feature>
<keyword evidence="2" id="KW-1133">Transmembrane helix</keyword>
<feature type="transmembrane region" description="Helical" evidence="2">
    <location>
        <begin position="145"/>
        <end position="166"/>
    </location>
</feature>
<accession>A0AAV2ZFN0</accession>
<dbReference type="PANTHER" id="PTHR16214">
    <property type="entry name" value="TRANSMEMBRANE PROTEIN 260"/>
    <property type="match status" value="1"/>
</dbReference>
<feature type="transmembrane region" description="Helical" evidence="2">
    <location>
        <begin position="363"/>
        <end position="386"/>
    </location>
</feature>
<reference evidence="3" key="2">
    <citation type="journal article" date="2023" name="Microbiol Resour">
        <title>Decontamination and Annotation of the Draft Genome Sequence of the Oomycete Lagenidium giganteum ARSEF 373.</title>
        <authorList>
            <person name="Morgan W.R."/>
            <person name="Tartar A."/>
        </authorList>
    </citation>
    <scope>NUCLEOTIDE SEQUENCE</scope>
    <source>
        <strain evidence="3">ARSEF 373</strain>
    </source>
</reference>
<dbReference type="Pfam" id="PF11028">
    <property type="entry name" value="TMEM260-like"/>
    <property type="match status" value="1"/>
</dbReference>
<feature type="compositionally biased region" description="Basic residues" evidence="1">
    <location>
        <begin position="835"/>
        <end position="853"/>
    </location>
</feature>
<keyword evidence="2" id="KW-0812">Transmembrane</keyword>
<dbReference type="Proteomes" id="UP001146120">
    <property type="component" value="Unassembled WGS sequence"/>
</dbReference>
<feature type="region of interest" description="Disordered" evidence="1">
    <location>
        <begin position="1"/>
        <end position="25"/>
    </location>
</feature>
<feature type="region of interest" description="Disordered" evidence="1">
    <location>
        <begin position="799"/>
        <end position="865"/>
    </location>
</feature>
<organism evidence="3 4">
    <name type="scientific">Lagenidium giganteum</name>
    <dbReference type="NCBI Taxonomy" id="4803"/>
    <lineage>
        <taxon>Eukaryota</taxon>
        <taxon>Sar</taxon>
        <taxon>Stramenopiles</taxon>
        <taxon>Oomycota</taxon>
        <taxon>Peronosporomycetes</taxon>
        <taxon>Pythiales</taxon>
        <taxon>Pythiaceae</taxon>
    </lineage>
</organism>
<dbReference type="AlphaFoldDB" id="A0AAV2ZFN0"/>
<proteinExistence type="predicted"/>
<dbReference type="PANTHER" id="PTHR16214:SF3">
    <property type="entry name" value="TRANSMEMBRANE PROTEIN 260"/>
    <property type="match status" value="1"/>
</dbReference>
<feature type="transmembrane region" description="Helical" evidence="2">
    <location>
        <begin position="324"/>
        <end position="342"/>
    </location>
</feature>
<feature type="transmembrane region" description="Helical" evidence="2">
    <location>
        <begin position="446"/>
        <end position="467"/>
    </location>
</feature>
<feature type="compositionally biased region" description="Acidic residues" evidence="1">
    <location>
        <begin position="803"/>
        <end position="816"/>
    </location>
</feature>
<dbReference type="InterPro" id="IPR021280">
    <property type="entry name" value="TMEM260-like"/>
</dbReference>
<gene>
    <name evidence="3" type="ORF">N0F65_007479</name>
</gene>
<evidence type="ECO:0008006" key="5">
    <source>
        <dbReference type="Google" id="ProtNLM"/>
    </source>
</evidence>
<evidence type="ECO:0000256" key="2">
    <source>
        <dbReference type="SAM" id="Phobius"/>
    </source>
</evidence>
<evidence type="ECO:0000313" key="4">
    <source>
        <dbReference type="Proteomes" id="UP001146120"/>
    </source>
</evidence>
<keyword evidence="2" id="KW-0472">Membrane</keyword>
<feature type="transmembrane region" description="Helical" evidence="2">
    <location>
        <begin position="40"/>
        <end position="59"/>
    </location>
</feature>
<protein>
    <recommendedName>
        <fullName evidence="5">DUF2723 domain-containing protein</fullName>
    </recommendedName>
</protein>
<name>A0AAV2ZFN0_9STRA</name>
<feature type="compositionally biased region" description="Basic and acidic residues" evidence="1">
    <location>
        <begin position="825"/>
        <end position="834"/>
    </location>
</feature>
<dbReference type="EMBL" id="DAKRPA010000001">
    <property type="protein sequence ID" value="DBA05317.1"/>
    <property type="molecule type" value="Genomic_DNA"/>
</dbReference>
<evidence type="ECO:0000313" key="3">
    <source>
        <dbReference type="EMBL" id="DBA05317.1"/>
    </source>
</evidence>
<dbReference type="InterPro" id="IPR052724">
    <property type="entry name" value="GT117_domain-containing"/>
</dbReference>
<feature type="transmembrane region" description="Helical" evidence="2">
    <location>
        <begin position="173"/>
        <end position="192"/>
    </location>
</feature>
<reference evidence="3" key="1">
    <citation type="submission" date="2022-11" db="EMBL/GenBank/DDBJ databases">
        <authorList>
            <person name="Morgan W.R."/>
            <person name="Tartar A."/>
        </authorList>
    </citation>
    <scope>NUCLEOTIDE SEQUENCE</scope>
    <source>
        <strain evidence="3">ARSEF 373</strain>
    </source>
</reference>
<sequence length="865" mass="96939">MRRAKAGNAGPRGQTKAPSPAKTAMLHRTTKPDVSVDAELSAVAWASGALAAAVLAVYAHTLYPSIGGGDSGELVAESCHLGVSHPPGYPLFNMLVHTFVTYVPLGSTVTVAWKANLFNALCDTIAVMLVFHSVLLWTSTPESRGRVLAAFTAAALFAFSPLIWTYAVAAEVFALNNLFAALLVYLVLWYSIDRRLQVAELGAFTCGLAMCNQHTIVLFELPIITWVLWTRRATLLWREGASLVIAFLLGLIPYIYMPLTAIWNPQPGSWGDVTTVAGFIHHLRRADYGTFQLFSGARQQTENLWTRLYLYAGDVATRELPSQALLVFVAVGAAASCSAQFLRPRLTEKRTSTPSKKRKSHPVVPPVGNDVGKLIIAMYLFYLIVFHSLANLPLDEGLLYGVHMRFWQQPNVIVFIWLGVGLAKVMDITLRNIEPTACVAPSMVRFLGWTLRVICVCLVAFQITTWYRVCDQSKAWYIHNYASALLDPLPANAVLFVNFDLQWTSLRYLQRCERRRPDVTIINLSMMTYKWFGTKHQHYPKLVFPGTRLVPFGGAPDGFTLSAFLDANYERLVRKPRRKDAGRGGIFLGGKLNYNDQDFSASYDLVPYGLLDEFRPLKEPPTPLQTWYATQQTVNDQVHARLSKLPPNDPYNDETWEWTIARDYRMKRLSWSTHLLDRTISEDPFNLALLVEATHAMEYSYQFEPRQFWTPAAVLKNLGLAYAQIVKANHDFPPSSGDPFLNDVVGHGVVDKTKYKDRASSRMLEVWHAWLQVPEARQDTAYQPIASIVQQFLPADNGLDGLLDGDDGEDSLDDDTESHLASTSKRGDEDEHDHGKSKKKNNKKKKRKKKKKNSIPIFGKMAAHG</sequence>
<evidence type="ECO:0000256" key="1">
    <source>
        <dbReference type="SAM" id="MobiDB-lite"/>
    </source>
</evidence>
<feature type="transmembrane region" description="Helical" evidence="2">
    <location>
        <begin position="120"/>
        <end position="139"/>
    </location>
</feature>